<reference evidence="1 2" key="1">
    <citation type="submission" date="2022-09" db="EMBL/GenBank/DDBJ databases">
        <authorList>
            <person name="Palmer J.M."/>
        </authorList>
    </citation>
    <scope>NUCLEOTIDE SEQUENCE [LARGE SCALE GENOMIC DNA]</scope>
    <source>
        <strain evidence="1 2">DSM 7382</strain>
    </source>
</reference>
<name>A0AAW0FUT8_9APHY</name>
<organism evidence="1 2">
    <name type="scientific">Cerrena zonata</name>
    <dbReference type="NCBI Taxonomy" id="2478898"/>
    <lineage>
        <taxon>Eukaryota</taxon>
        <taxon>Fungi</taxon>
        <taxon>Dikarya</taxon>
        <taxon>Basidiomycota</taxon>
        <taxon>Agaricomycotina</taxon>
        <taxon>Agaricomycetes</taxon>
        <taxon>Polyporales</taxon>
        <taxon>Cerrenaceae</taxon>
        <taxon>Cerrena</taxon>
    </lineage>
</organism>
<dbReference type="AlphaFoldDB" id="A0AAW0FUT8"/>
<dbReference type="Proteomes" id="UP001385951">
    <property type="component" value="Unassembled WGS sequence"/>
</dbReference>
<proteinExistence type="predicted"/>
<comment type="caution">
    <text evidence="1">The sequence shown here is derived from an EMBL/GenBank/DDBJ whole genome shotgun (WGS) entry which is preliminary data.</text>
</comment>
<sequence>MTSTHSIPPQFAVILNTIRELTPKIAAIQQNATTPGSALNNYVDYHTCYNVFMDLVRRVRNAACDAQNTGDFILHNIFRQMQDQSISSNTKRSKLAQVRDAIGTKRQNFLEPRARLQSFQRLFTSAQSSAILVAFNPVSISQQIITVDAAFASIDGMYMKIGEFLSRIEQRLGQGEITATHFEVDLTWLAAISADLKRFQQQVNI</sequence>
<accession>A0AAW0FUT8</accession>
<keyword evidence="2" id="KW-1185">Reference proteome</keyword>
<dbReference type="EMBL" id="JASBNA010000031">
    <property type="protein sequence ID" value="KAK7683279.1"/>
    <property type="molecule type" value="Genomic_DNA"/>
</dbReference>
<evidence type="ECO:0000313" key="2">
    <source>
        <dbReference type="Proteomes" id="UP001385951"/>
    </source>
</evidence>
<evidence type="ECO:0000313" key="1">
    <source>
        <dbReference type="EMBL" id="KAK7683279.1"/>
    </source>
</evidence>
<protein>
    <submittedName>
        <fullName evidence="1">Uncharacterized protein</fullName>
    </submittedName>
</protein>
<gene>
    <name evidence="1" type="ORF">QCA50_013541</name>
</gene>